<name>A0A6J0SIX2_9SAUR</name>
<dbReference type="KEGG" id="pvt:110072363"/>
<feature type="coiled-coil region" evidence="1">
    <location>
        <begin position="342"/>
        <end position="394"/>
    </location>
</feature>
<sequence length="616" mass="71301">MATRQAALNPIGEKWHHHHHHQLWCICGSKTYSYTLVIPSQHSQIKTLETVEISENKSYCKRKVTLQYLWRVLCSGVTCGIRMATRFCKFHGRHVPRSENYEEKYERWQENHECLRRKNNRTMCHLTGKHRSKEAKEPLQSPRQKELLRRRNIIIEELGETEGQLPVSTEASLFPEVRTGNLWGLSTQTDLRSSPSSIQESWNTHTTHLHLKSVKSCISDSPANGNLNSSFENPLTVKVSRSCKGTQTIDEANAVKKNSGQQTDCGTSVLDQEIIQLSNYLKEALHRELLLKQKMVILQELLAVLVQAADKSWKGQLNEDKLKCRLGVLENQLQICAQNFPKRSLKKILLDMEDQKQNYEQKMKESLQKLLEEKLQAERELENTQRSLAVTEEDCTLWKEHCNTLKKDWSLLTEKHIELENKLHVLENKLEWSDTQNSQLHQALQNLEGERASLYSRIDNLQDDHRVTMECLSAMEDKLKNEEREKLALDATIKRLYKQGIAPPSQVFSSAEPKQKSENHKMGTESSLEDQLQKRTILLAAKEKECTDLHHELEVLSDEYRSCLTKLRQCRDELKNSQSKEAQGTSLFQRHHDQWIPLLMAVMATAIVSYLINFTP</sequence>
<accession>A0A6J0SIX2</accession>
<keyword evidence="4" id="KW-1185">Reference proteome</keyword>
<evidence type="ECO:0000313" key="4">
    <source>
        <dbReference type="Proteomes" id="UP001652642"/>
    </source>
</evidence>
<dbReference type="GeneID" id="110072363"/>
<keyword evidence="3" id="KW-0472">Membrane</keyword>
<protein>
    <submittedName>
        <fullName evidence="5">TRAF3-interacting JNK-activating modulator isoform X1</fullName>
    </submittedName>
</protein>
<keyword evidence="1" id="KW-0175">Coiled coil</keyword>
<keyword evidence="3" id="KW-0812">Transmembrane</keyword>
<dbReference type="InterPro" id="IPR051176">
    <property type="entry name" value="Cent_Immune-Sig_Mod"/>
</dbReference>
<feature type="coiled-coil region" evidence="1">
    <location>
        <begin position="437"/>
        <end position="499"/>
    </location>
</feature>
<dbReference type="PANTHER" id="PTHR15715:SF21">
    <property type="entry name" value="TRAF3-INTERACTING JNK-ACTIVATING MODULATOR"/>
    <property type="match status" value="1"/>
</dbReference>
<feature type="transmembrane region" description="Helical" evidence="3">
    <location>
        <begin position="595"/>
        <end position="614"/>
    </location>
</feature>
<reference evidence="5" key="1">
    <citation type="submission" date="2025-08" db="UniProtKB">
        <authorList>
            <consortium name="RefSeq"/>
        </authorList>
    </citation>
    <scope>IDENTIFICATION</scope>
</reference>
<evidence type="ECO:0000256" key="2">
    <source>
        <dbReference type="SAM" id="MobiDB-lite"/>
    </source>
</evidence>
<dbReference type="InParanoid" id="A0A6J0SIX2"/>
<evidence type="ECO:0000256" key="1">
    <source>
        <dbReference type="SAM" id="Coils"/>
    </source>
</evidence>
<dbReference type="PANTHER" id="PTHR15715">
    <property type="entry name" value="CENTROSOMAL PROTEIN OF 170 KDA"/>
    <property type="match status" value="1"/>
</dbReference>
<dbReference type="AlphaFoldDB" id="A0A6J0SIX2"/>
<dbReference type="RefSeq" id="XP_020636296.2">
    <property type="nucleotide sequence ID" value="XM_020780637.2"/>
</dbReference>
<keyword evidence="3" id="KW-1133">Transmembrane helix</keyword>
<evidence type="ECO:0000313" key="5">
    <source>
        <dbReference type="RefSeq" id="XP_020636296.2"/>
    </source>
</evidence>
<dbReference type="OrthoDB" id="8886722at2759"/>
<feature type="region of interest" description="Disordered" evidence="2">
    <location>
        <begin position="504"/>
        <end position="528"/>
    </location>
</feature>
<dbReference type="CTD" id="80342"/>
<dbReference type="Proteomes" id="UP001652642">
    <property type="component" value="Chromosome 4"/>
</dbReference>
<feature type="compositionally biased region" description="Basic and acidic residues" evidence="2">
    <location>
        <begin position="513"/>
        <end position="523"/>
    </location>
</feature>
<organism evidence="4 5">
    <name type="scientific">Pogona vitticeps</name>
    <name type="common">central bearded dragon</name>
    <dbReference type="NCBI Taxonomy" id="103695"/>
    <lineage>
        <taxon>Eukaryota</taxon>
        <taxon>Metazoa</taxon>
        <taxon>Chordata</taxon>
        <taxon>Craniata</taxon>
        <taxon>Vertebrata</taxon>
        <taxon>Euteleostomi</taxon>
        <taxon>Lepidosauria</taxon>
        <taxon>Squamata</taxon>
        <taxon>Bifurcata</taxon>
        <taxon>Unidentata</taxon>
        <taxon>Episquamata</taxon>
        <taxon>Toxicofera</taxon>
        <taxon>Iguania</taxon>
        <taxon>Acrodonta</taxon>
        <taxon>Agamidae</taxon>
        <taxon>Amphibolurinae</taxon>
        <taxon>Pogona</taxon>
    </lineage>
</organism>
<evidence type="ECO:0000256" key="3">
    <source>
        <dbReference type="SAM" id="Phobius"/>
    </source>
</evidence>
<gene>
    <name evidence="5" type="primary">TRAF3IP3</name>
</gene>
<proteinExistence type="predicted"/>